<dbReference type="CDD" id="cd00075">
    <property type="entry name" value="HATPase"/>
    <property type="match status" value="1"/>
</dbReference>
<comment type="catalytic activity">
    <reaction evidence="1">
        <text>ATP + protein L-histidine = ADP + protein N-phospho-L-histidine.</text>
        <dbReference type="EC" id="2.7.13.3"/>
    </reaction>
</comment>
<dbReference type="AlphaFoldDB" id="A0A552WTP7"/>
<evidence type="ECO:0000259" key="12">
    <source>
        <dbReference type="PROSITE" id="PS50885"/>
    </source>
</evidence>
<dbReference type="PROSITE" id="PS50885">
    <property type="entry name" value="HAMP"/>
    <property type="match status" value="1"/>
</dbReference>
<dbReference type="EC" id="2.7.13.3" evidence="3"/>
<evidence type="ECO:0000256" key="7">
    <source>
        <dbReference type="ARBA" id="ARBA00022777"/>
    </source>
</evidence>
<dbReference type="Gene3D" id="3.30.565.10">
    <property type="entry name" value="Histidine kinase-like ATPase, C-terminal domain"/>
    <property type="match status" value="1"/>
</dbReference>
<keyword evidence="5" id="KW-0808">Transferase</keyword>
<dbReference type="InterPro" id="IPR036890">
    <property type="entry name" value="HATPase_C_sf"/>
</dbReference>
<dbReference type="InterPro" id="IPR003661">
    <property type="entry name" value="HisK_dim/P_dom"/>
</dbReference>
<dbReference type="GO" id="GO:0000155">
    <property type="term" value="F:phosphorelay sensor kinase activity"/>
    <property type="evidence" value="ECO:0007669"/>
    <property type="project" value="InterPro"/>
</dbReference>
<sequence length="450" mass="48066">MRALTTLAATAVVAVILALAGAALTVLLRNALVDGIEAAARERAQYVGALLELPAPPSVVQAIGEGGAQVQVLDGRGRVLSSTESLEGAPALAMPVARTRISTVTGPDGRELRVLATPAGSQRRTRTVVVALPLAPVEQVVGEASRLIWTIFPGVLALTGLVTWLSVGRALGPVERIRQKAATIGAGDLSQRVPLPRAHDELRRLAETMNSMLSRIETAQERQSRFVSDASHELRSPLANEQAMLEAAMASRDLELWQEVGADLQVQQARLRRLVDDLLLLARLDGRVPVRRREVDLDDLVHEHAQRLRRYGRARVVVAPLPAVRVHGDPDQLGRVVQNLTDNADRHAATTVTLSLREHDAVAVLCVADDGPGVPPEQRDRIFDRFTRLDEARGRDHGGSGLGLAISRAISVAHGGSLQLLPGPASGGAIFELRLPVPAALAGRGERQGP</sequence>
<accession>A0A552WTP7</accession>
<dbReference type="SMART" id="SM00387">
    <property type="entry name" value="HATPase_c"/>
    <property type="match status" value="1"/>
</dbReference>
<proteinExistence type="predicted"/>
<dbReference type="InterPro" id="IPR050428">
    <property type="entry name" value="TCS_sensor_his_kinase"/>
</dbReference>
<dbReference type="PRINTS" id="PR00344">
    <property type="entry name" value="BCTRLSENSOR"/>
</dbReference>
<dbReference type="CDD" id="cd00082">
    <property type="entry name" value="HisKA"/>
    <property type="match status" value="1"/>
</dbReference>
<dbReference type="SMART" id="SM00304">
    <property type="entry name" value="HAMP"/>
    <property type="match status" value="1"/>
</dbReference>
<gene>
    <name evidence="13" type="ORF">FJ693_06440</name>
</gene>
<keyword evidence="14" id="KW-1185">Reference proteome</keyword>
<dbReference type="SUPFAM" id="SSF55874">
    <property type="entry name" value="ATPase domain of HSP90 chaperone/DNA topoisomerase II/histidine kinase"/>
    <property type="match status" value="1"/>
</dbReference>
<dbReference type="Proteomes" id="UP000318693">
    <property type="component" value="Unassembled WGS sequence"/>
</dbReference>
<dbReference type="SUPFAM" id="SSF47384">
    <property type="entry name" value="Homodimeric domain of signal transducing histidine kinase"/>
    <property type="match status" value="1"/>
</dbReference>
<dbReference type="SMART" id="SM00388">
    <property type="entry name" value="HisKA"/>
    <property type="match status" value="1"/>
</dbReference>
<evidence type="ECO:0000256" key="6">
    <source>
        <dbReference type="ARBA" id="ARBA00022692"/>
    </source>
</evidence>
<dbReference type="InterPro" id="IPR003594">
    <property type="entry name" value="HATPase_dom"/>
</dbReference>
<keyword evidence="9" id="KW-0902">Two-component regulatory system</keyword>
<keyword evidence="6" id="KW-0812">Transmembrane</keyword>
<evidence type="ECO:0000256" key="1">
    <source>
        <dbReference type="ARBA" id="ARBA00000085"/>
    </source>
</evidence>
<feature type="domain" description="Histidine kinase" evidence="11">
    <location>
        <begin position="229"/>
        <end position="439"/>
    </location>
</feature>
<keyword evidence="4" id="KW-0597">Phosphoprotein</keyword>
<comment type="caution">
    <text evidence="13">The sequence shown here is derived from an EMBL/GenBank/DDBJ whole genome shotgun (WGS) entry which is preliminary data.</text>
</comment>
<evidence type="ECO:0000313" key="13">
    <source>
        <dbReference type="EMBL" id="TRW46220.1"/>
    </source>
</evidence>
<keyword evidence="7" id="KW-0418">Kinase</keyword>
<organism evidence="13 14">
    <name type="scientific">Georgenia yuyongxinii</name>
    <dbReference type="NCBI Taxonomy" id="2589797"/>
    <lineage>
        <taxon>Bacteria</taxon>
        <taxon>Bacillati</taxon>
        <taxon>Actinomycetota</taxon>
        <taxon>Actinomycetes</taxon>
        <taxon>Micrococcales</taxon>
        <taxon>Bogoriellaceae</taxon>
        <taxon>Georgenia</taxon>
    </lineage>
</organism>
<dbReference type="PANTHER" id="PTHR45436:SF5">
    <property type="entry name" value="SENSOR HISTIDINE KINASE TRCS"/>
    <property type="match status" value="1"/>
</dbReference>
<comment type="subcellular location">
    <subcellularLocation>
        <location evidence="2">Cell membrane</location>
    </subcellularLocation>
</comment>
<dbReference type="CDD" id="cd06225">
    <property type="entry name" value="HAMP"/>
    <property type="match status" value="1"/>
</dbReference>
<evidence type="ECO:0000256" key="8">
    <source>
        <dbReference type="ARBA" id="ARBA00022989"/>
    </source>
</evidence>
<dbReference type="Pfam" id="PF00672">
    <property type="entry name" value="HAMP"/>
    <property type="match status" value="1"/>
</dbReference>
<dbReference type="Pfam" id="PF00512">
    <property type="entry name" value="HisKA"/>
    <property type="match status" value="1"/>
</dbReference>
<dbReference type="PROSITE" id="PS50109">
    <property type="entry name" value="HIS_KIN"/>
    <property type="match status" value="1"/>
</dbReference>
<evidence type="ECO:0000256" key="4">
    <source>
        <dbReference type="ARBA" id="ARBA00022553"/>
    </source>
</evidence>
<dbReference type="PANTHER" id="PTHR45436">
    <property type="entry name" value="SENSOR HISTIDINE KINASE YKOH"/>
    <property type="match status" value="1"/>
</dbReference>
<keyword evidence="10" id="KW-0472">Membrane</keyword>
<dbReference type="Pfam" id="PF02518">
    <property type="entry name" value="HATPase_c"/>
    <property type="match status" value="1"/>
</dbReference>
<dbReference type="InterPro" id="IPR005467">
    <property type="entry name" value="His_kinase_dom"/>
</dbReference>
<evidence type="ECO:0000256" key="10">
    <source>
        <dbReference type="ARBA" id="ARBA00023136"/>
    </source>
</evidence>
<evidence type="ECO:0000256" key="5">
    <source>
        <dbReference type="ARBA" id="ARBA00022679"/>
    </source>
</evidence>
<protein>
    <recommendedName>
        <fullName evidence="3">histidine kinase</fullName>
        <ecNumber evidence="3">2.7.13.3</ecNumber>
    </recommendedName>
</protein>
<dbReference type="Gene3D" id="1.10.287.130">
    <property type="match status" value="1"/>
</dbReference>
<dbReference type="InterPro" id="IPR003660">
    <property type="entry name" value="HAMP_dom"/>
</dbReference>
<reference evidence="13 14" key="1">
    <citation type="submission" date="2019-07" db="EMBL/GenBank/DDBJ databases">
        <title>Georgenia wutianyii sp. nov. and Georgenia *** sp. nov. isolated from plateau pika (Ochotona curzoniae) in the Qinghai-Tibet plateau of China.</title>
        <authorList>
            <person name="Tian Z."/>
        </authorList>
    </citation>
    <scope>NUCLEOTIDE SEQUENCE [LARGE SCALE GENOMIC DNA]</scope>
    <source>
        <strain evidence="13 14">Z446</strain>
    </source>
</reference>
<dbReference type="EMBL" id="VJXR01000012">
    <property type="protein sequence ID" value="TRW46220.1"/>
    <property type="molecule type" value="Genomic_DNA"/>
</dbReference>
<dbReference type="SUPFAM" id="SSF158472">
    <property type="entry name" value="HAMP domain-like"/>
    <property type="match status" value="1"/>
</dbReference>
<dbReference type="InterPro" id="IPR004358">
    <property type="entry name" value="Sig_transdc_His_kin-like_C"/>
</dbReference>
<dbReference type="InterPro" id="IPR036097">
    <property type="entry name" value="HisK_dim/P_sf"/>
</dbReference>
<name>A0A552WTP7_9MICO</name>
<evidence type="ECO:0000259" key="11">
    <source>
        <dbReference type="PROSITE" id="PS50109"/>
    </source>
</evidence>
<keyword evidence="8" id="KW-1133">Transmembrane helix</keyword>
<evidence type="ECO:0000256" key="3">
    <source>
        <dbReference type="ARBA" id="ARBA00012438"/>
    </source>
</evidence>
<evidence type="ECO:0000256" key="9">
    <source>
        <dbReference type="ARBA" id="ARBA00023012"/>
    </source>
</evidence>
<dbReference type="GO" id="GO:0005886">
    <property type="term" value="C:plasma membrane"/>
    <property type="evidence" value="ECO:0007669"/>
    <property type="project" value="UniProtKB-SubCell"/>
</dbReference>
<feature type="domain" description="HAMP" evidence="12">
    <location>
        <begin position="168"/>
        <end position="221"/>
    </location>
</feature>
<dbReference type="Gene3D" id="6.10.340.10">
    <property type="match status" value="1"/>
</dbReference>
<evidence type="ECO:0000256" key="2">
    <source>
        <dbReference type="ARBA" id="ARBA00004236"/>
    </source>
</evidence>
<dbReference type="RefSeq" id="WP_143417710.1">
    <property type="nucleotide sequence ID" value="NZ_VJXR01000012.1"/>
</dbReference>
<evidence type="ECO:0000313" key="14">
    <source>
        <dbReference type="Proteomes" id="UP000318693"/>
    </source>
</evidence>